<dbReference type="AlphaFoldDB" id="A0A1I4MBV4"/>
<dbReference type="Proteomes" id="UP000199520">
    <property type="component" value="Unassembled WGS sequence"/>
</dbReference>
<dbReference type="RefSeq" id="WP_090939587.1">
    <property type="nucleotide sequence ID" value="NZ_FOTS01000032.1"/>
</dbReference>
<dbReference type="SUPFAM" id="SSF143880">
    <property type="entry name" value="NE0471 N-terminal domain-like"/>
    <property type="match status" value="1"/>
</dbReference>
<dbReference type="OrthoDB" id="162796at2"/>
<accession>A0A1I4MBV4</accession>
<sequence>MKILKAVPAAGYCITIYFDNHHSVTLDMKSKLETVRFSSLRDEQVFCAARTDGKAVYWPRGISMAVSEIIELIAK</sequence>
<evidence type="ECO:0008006" key="3">
    <source>
        <dbReference type="Google" id="ProtNLM"/>
    </source>
</evidence>
<evidence type="ECO:0000313" key="1">
    <source>
        <dbReference type="EMBL" id="SFM00741.1"/>
    </source>
</evidence>
<dbReference type="STRING" id="1123291.SAMN04490355_103213"/>
<proteinExistence type="predicted"/>
<protein>
    <recommendedName>
        <fullName evidence="3">DUF2442 domain-containing protein</fullName>
    </recommendedName>
</protein>
<reference evidence="2" key="1">
    <citation type="submission" date="2016-10" db="EMBL/GenBank/DDBJ databases">
        <authorList>
            <person name="Varghese N."/>
            <person name="Submissions S."/>
        </authorList>
    </citation>
    <scope>NUCLEOTIDE SEQUENCE [LARGE SCALE GENOMIC DNA]</scope>
    <source>
        <strain evidence="2">DSM 13327</strain>
    </source>
</reference>
<dbReference type="InterPro" id="IPR036782">
    <property type="entry name" value="NE0471-like_N"/>
</dbReference>
<gene>
    <name evidence="1" type="ORF">SAMN04490355_103213</name>
</gene>
<name>A0A1I4MBV4_9FIRM</name>
<dbReference type="Gene3D" id="3.30.2020.10">
    <property type="entry name" value="NE0471-like N-terminal domain"/>
    <property type="match status" value="1"/>
</dbReference>
<dbReference type="EMBL" id="FOTS01000032">
    <property type="protein sequence ID" value="SFM00741.1"/>
    <property type="molecule type" value="Genomic_DNA"/>
</dbReference>
<organism evidence="1 2">
    <name type="scientific">Pelosinus propionicus DSM 13327</name>
    <dbReference type="NCBI Taxonomy" id="1123291"/>
    <lineage>
        <taxon>Bacteria</taxon>
        <taxon>Bacillati</taxon>
        <taxon>Bacillota</taxon>
        <taxon>Negativicutes</taxon>
        <taxon>Selenomonadales</taxon>
        <taxon>Sporomusaceae</taxon>
        <taxon>Pelosinus</taxon>
    </lineage>
</organism>
<keyword evidence="2" id="KW-1185">Reference proteome</keyword>
<evidence type="ECO:0000313" key="2">
    <source>
        <dbReference type="Proteomes" id="UP000199520"/>
    </source>
</evidence>